<evidence type="ECO:0000256" key="1">
    <source>
        <dbReference type="SAM" id="MobiDB-lite"/>
    </source>
</evidence>
<feature type="region of interest" description="Disordered" evidence="1">
    <location>
        <begin position="12"/>
        <end position="34"/>
    </location>
</feature>
<dbReference type="EMBL" id="LR796612">
    <property type="protein sequence ID" value="CAB4154367.1"/>
    <property type="molecule type" value="Genomic_DNA"/>
</dbReference>
<gene>
    <name evidence="2" type="ORF">UFOVP629_98</name>
</gene>
<protein>
    <submittedName>
        <fullName evidence="2">Uncharacterized protein</fullName>
    </submittedName>
</protein>
<organism evidence="2">
    <name type="scientific">uncultured Caudovirales phage</name>
    <dbReference type="NCBI Taxonomy" id="2100421"/>
    <lineage>
        <taxon>Viruses</taxon>
        <taxon>Duplodnaviria</taxon>
        <taxon>Heunggongvirae</taxon>
        <taxon>Uroviricota</taxon>
        <taxon>Caudoviricetes</taxon>
        <taxon>Peduoviridae</taxon>
        <taxon>Maltschvirus</taxon>
        <taxon>Maltschvirus maltsch</taxon>
    </lineage>
</organism>
<reference evidence="2" key="1">
    <citation type="submission" date="2020-04" db="EMBL/GenBank/DDBJ databases">
        <authorList>
            <person name="Chiriac C."/>
            <person name="Salcher M."/>
            <person name="Ghai R."/>
            <person name="Kavagutti S V."/>
        </authorList>
    </citation>
    <scope>NUCLEOTIDE SEQUENCE</scope>
</reference>
<evidence type="ECO:0000313" key="2">
    <source>
        <dbReference type="EMBL" id="CAB4154367.1"/>
    </source>
</evidence>
<accession>A0A6J5N6I0</accession>
<proteinExistence type="predicted"/>
<sequence>MTLNPHQFEKFYHGTSTPIEGDTIDPSDGALGPGAYATRDQATARYYAVLRASQQGKKTGFVYHVSPMSNDFVDPGTMEIVDKKGLKIHKLLESPRADTEEFD</sequence>
<name>A0A6J5N6I0_9CAUD</name>